<protein>
    <submittedName>
        <fullName evidence="1">Uncharacterized protein</fullName>
    </submittedName>
</protein>
<name>A0A8X8ZRS0_SALSN</name>
<proteinExistence type="predicted"/>
<comment type="caution">
    <text evidence="1">The sequence shown here is derived from an EMBL/GenBank/DDBJ whole genome shotgun (WGS) entry which is preliminary data.</text>
</comment>
<sequence length="156" mass="17480">MKRVNSKNPGNDYVKQPYISREVLNMVEACREIVAPLKHHRAAIKLPEIQLRSLDFLSIDASNPLMHSKNIRGTQAISTWFVEVLRKRQASCPNAARECLLQAGTRELLPGNRERAAAHTGTQLLSRYPNQHCPPSGSLQITGHPTPSYGTVVYRK</sequence>
<organism evidence="1">
    <name type="scientific">Salvia splendens</name>
    <name type="common">Scarlet sage</name>
    <dbReference type="NCBI Taxonomy" id="180675"/>
    <lineage>
        <taxon>Eukaryota</taxon>
        <taxon>Viridiplantae</taxon>
        <taxon>Streptophyta</taxon>
        <taxon>Embryophyta</taxon>
        <taxon>Tracheophyta</taxon>
        <taxon>Spermatophyta</taxon>
        <taxon>Magnoliopsida</taxon>
        <taxon>eudicotyledons</taxon>
        <taxon>Gunneridae</taxon>
        <taxon>Pentapetalae</taxon>
        <taxon>asterids</taxon>
        <taxon>lamiids</taxon>
        <taxon>Lamiales</taxon>
        <taxon>Lamiaceae</taxon>
        <taxon>Nepetoideae</taxon>
        <taxon>Mentheae</taxon>
        <taxon>Salviinae</taxon>
        <taxon>Salvia</taxon>
        <taxon>Salvia subgen. Calosphace</taxon>
        <taxon>core Calosphace</taxon>
    </lineage>
</organism>
<dbReference type="AlphaFoldDB" id="A0A8X8ZRS0"/>
<evidence type="ECO:0000313" key="1">
    <source>
        <dbReference type="EMBL" id="KAG6414371.1"/>
    </source>
</evidence>
<gene>
    <name evidence="1" type="ORF">SASPL_127093</name>
</gene>
<evidence type="ECO:0000313" key="2">
    <source>
        <dbReference type="Proteomes" id="UP000298416"/>
    </source>
</evidence>
<dbReference type="EMBL" id="PNBA02000009">
    <property type="protein sequence ID" value="KAG6414371.1"/>
    <property type="molecule type" value="Genomic_DNA"/>
</dbReference>
<dbReference type="Proteomes" id="UP000298416">
    <property type="component" value="Unassembled WGS sequence"/>
</dbReference>
<reference evidence="1" key="2">
    <citation type="submission" date="2020-08" db="EMBL/GenBank/DDBJ databases">
        <title>Plant Genome Project.</title>
        <authorList>
            <person name="Zhang R.-G."/>
        </authorList>
    </citation>
    <scope>NUCLEOTIDE SEQUENCE</scope>
    <source>
        <strain evidence="1">Huo1</strain>
        <tissue evidence="1">Leaf</tissue>
    </source>
</reference>
<reference evidence="1" key="1">
    <citation type="submission" date="2018-01" db="EMBL/GenBank/DDBJ databases">
        <authorList>
            <person name="Mao J.F."/>
        </authorList>
    </citation>
    <scope>NUCLEOTIDE SEQUENCE</scope>
    <source>
        <strain evidence="1">Huo1</strain>
        <tissue evidence="1">Leaf</tissue>
    </source>
</reference>
<accession>A0A8X8ZRS0</accession>
<keyword evidence="2" id="KW-1185">Reference proteome</keyword>